<evidence type="ECO:0000313" key="1">
    <source>
        <dbReference type="EMBL" id="GFN81636.1"/>
    </source>
</evidence>
<protein>
    <submittedName>
        <fullName evidence="1">Retrovirus-related pol polyprotein from</fullName>
    </submittedName>
</protein>
<dbReference type="AlphaFoldDB" id="A0AAV3YHE8"/>
<keyword evidence="2" id="KW-1185">Reference proteome</keyword>
<sequence length="119" mass="13598">MKKFYHYNFAQPVMVIMDHKLLVSIANKPLSKAPKLEQSMFLNLQAFDYHPIYKPDAQLHVSDSLSRAPISTSDDVYTCHISDTPFNDSRLSEIKAATLLNPALLQLKRIILQGWPDLK</sequence>
<gene>
    <name evidence="1" type="ORF">PoB_000814200</name>
</gene>
<dbReference type="EMBL" id="BLXT01000945">
    <property type="protein sequence ID" value="GFN81636.1"/>
    <property type="molecule type" value="Genomic_DNA"/>
</dbReference>
<organism evidence="1 2">
    <name type="scientific">Plakobranchus ocellatus</name>
    <dbReference type="NCBI Taxonomy" id="259542"/>
    <lineage>
        <taxon>Eukaryota</taxon>
        <taxon>Metazoa</taxon>
        <taxon>Spiralia</taxon>
        <taxon>Lophotrochozoa</taxon>
        <taxon>Mollusca</taxon>
        <taxon>Gastropoda</taxon>
        <taxon>Heterobranchia</taxon>
        <taxon>Euthyneura</taxon>
        <taxon>Panpulmonata</taxon>
        <taxon>Sacoglossa</taxon>
        <taxon>Placobranchoidea</taxon>
        <taxon>Plakobranchidae</taxon>
        <taxon>Plakobranchus</taxon>
    </lineage>
</organism>
<comment type="caution">
    <text evidence="1">The sequence shown here is derived from an EMBL/GenBank/DDBJ whole genome shotgun (WGS) entry which is preliminary data.</text>
</comment>
<accession>A0AAV3YHE8</accession>
<name>A0AAV3YHE8_9GAST</name>
<proteinExistence type="predicted"/>
<reference evidence="1 2" key="1">
    <citation type="journal article" date="2021" name="Elife">
        <title>Chloroplast acquisition without the gene transfer in kleptoplastic sea slugs, Plakobranchus ocellatus.</title>
        <authorList>
            <person name="Maeda T."/>
            <person name="Takahashi S."/>
            <person name="Yoshida T."/>
            <person name="Shimamura S."/>
            <person name="Takaki Y."/>
            <person name="Nagai Y."/>
            <person name="Toyoda A."/>
            <person name="Suzuki Y."/>
            <person name="Arimoto A."/>
            <person name="Ishii H."/>
            <person name="Satoh N."/>
            <person name="Nishiyama T."/>
            <person name="Hasebe M."/>
            <person name="Maruyama T."/>
            <person name="Minagawa J."/>
            <person name="Obokata J."/>
            <person name="Shigenobu S."/>
        </authorList>
    </citation>
    <scope>NUCLEOTIDE SEQUENCE [LARGE SCALE GENOMIC DNA]</scope>
</reference>
<dbReference type="Proteomes" id="UP000735302">
    <property type="component" value="Unassembled WGS sequence"/>
</dbReference>
<evidence type="ECO:0000313" key="2">
    <source>
        <dbReference type="Proteomes" id="UP000735302"/>
    </source>
</evidence>